<dbReference type="FunFam" id="3.40.50.2000:FF:000032">
    <property type="entry name" value="3-deoxy-D-manno-octulosonic acid transferase"/>
    <property type="match status" value="1"/>
</dbReference>
<dbReference type="GO" id="GO:0005886">
    <property type="term" value="C:plasma membrane"/>
    <property type="evidence" value="ECO:0007669"/>
    <property type="project" value="UniProtKB-SubCell"/>
</dbReference>
<dbReference type="RefSeq" id="WP_245977587.1">
    <property type="nucleotide sequence ID" value="NZ_RBIN01000001.1"/>
</dbReference>
<evidence type="ECO:0000256" key="9">
    <source>
        <dbReference type="ARBA" id="ARBA00049183"/>
    </source>
</evidence>
<dbReference type="UniPathway" id="UPA00958"/>
<evidence type="ECO:0000259" key="13">
    <source>
        <dbReference type="Pfam" id="PF04413"/>
    </source>
</evidence>
<evidence type="ECO:0000256" key="1">
    <source>
        <dbReference type="ARBA" id="ARBA00004196"/>
    </source>
</evidence>
<dbReference type="GO" id="GO:0009244">
    <property type="term" value="P:lipopolysaccharide core region biosynthetic process"/>
    <property type="evidence" value="ECO:0007669"/>
    <property type="project" value="UniProtKB-UniRule"/>
</dbReference>
<evidence type="ECO:0000313" key="14">
    <source>
        <dbReference type="EMBL" id="RKR07338.1"/>
    </source>
</evidence>
<reference evidence="14 15" key="1">
    <citation type="submission" date="2018-10" db="EMBL/GenBank/DDBJ databases">
        <title>Genomic Encyclopedia of Type Strains, Phase IV (KMG-IV): sequencing the most valuable type-strain genomes for metagenomic binning, comparative biology and taxonomic classification.</title>
        <authorList>
            <person name="Goeker M."/>
        </authorList>
    </citation>
    <scope>NUCLEOTIDE SEQUENCE [LARGE SCALE GENOMIC DNA]</scope>
    <source>
        <strain evidence="14 15">DSM 23229</strain>
    </source>
</reference>
<dbReference type="InterPro" id="IPR001296">
    <property type="entry name" value="Glyco_trans_1"/>
</dbReference>
<dbReference type="GO" id="GO:0009245">
    <property type="term" value="P:lipid A biosynthetic process"/>
    <property type="evidence" value="ECO:0007669"/>
    <property type="project" value="TreeGrafter"/>
</dbReference>
<feature type="active site" description="Proton acceptor" evidence="10">
    <location>
        <position position="56"/>
    </location>
</feature>
<feature type="domain" description="Glycosyl transferase family 1" evidence="12">
    <location>
        <begin position="283"/>
        <end position="394"/>
    </location>
</feature>
<evidence type="ECO:0000259" key="12">
    <source>
        <dbReference type="Pfam" id="PF00534"/>
    </source>
</evidence>
<comment type="function">
    <text evidence="11">Involved in lipopolysaccharide (LPS) biosynthesis. Catalyzes the transfer of 3-deoxy-D-manno-octulosonate (Kdo) residue(s) from CMP-Kdo to lipid IV(A), the tetraacyldisaccharide-1,4'-bisphosphate precursor of lipid A.</text>
</comment>
<evidence type="ECO:0000256" key="4">
    <source>
        <dbReference type="ARBA" id="ARBA00012621"/>
    </source>
</evidence>
<dbReference type="Gene3D" id="3.40.50.11720">
    <property type="entry name" value="3-Deoxy-D-manno-octulosonic-acid transferase, N-terminal domain"/>
    <property type="match status" value="1"/>
</dbReference>
<dbReference type="InterPro" id="IPR039901">
    <property type="entry name" value="Kdotransferase"/>
</dbReference>
<keyword evidence="11" id="KW-0448">Lipopolysaccharide biosynthesis</keyword>
<comment type="similarity">
    <text evidence="3">Belongs to the glycosyltransferase group 1 family. Glycosyltransferase 30 subfamily.</text>
</comment>
<organism evidence="14 15">
    <name type="scientific">Kushneria sinocarnis</name>
    <dbReference type="NCBI Taxonomy" id="595502"/>
    <lineage>
        <taxon>Bacteria</taxon>
        <taxon>Pseudomonadati</taxon>
        <taxon>Pseudomonadota</taxon>
        <taxon>Gammaproteobacteria</taxon>
        <taxon>Oceanospirillales</taxon>
        <taxon>Halomonadaceae</taxon>
        <taxon>Kushneria</taxon>
    </lineage>
</organism>
<proteinExistence type="inferred from homology"/>
<keyword evidence="7 11" id="KW-0808">Transferase</keyword>
<comment type="subcellular location">
    <subcellularLocation>
        <location evidence="1">Cell envelope</location>
    </subcellularLocation>
    <subcellularLocation>
        <location evidence="11">Cell membrane</location>
    </subcellularLocation>
</comment>
<keyword evidence="15" id="KW-1185">Reference proteome</keyword>
<evidence type="ECO:0000256" key="6">
    <source>
        <dbReference type="ARBA" id="ARBA00022519"/>
    </source>
</evidence>
<dbReference type="Gene3D" id="3.40.50.2000">
    <property type="entry name" value="Glycogen Phosphorylase B"/>
    <property type="match status" value="1"/>
</dbReference>
<dbReference type="InterPro" id="IPR038107">
    <property type="entry name" value="Glycos_transf_N_sf"/>
</dbReference>
<accession>A0A420X0F9</accession>
<dbReference type="GO" id="GO:0030313">
    <property type="term" value="C:cell envelope"/>
    <property type="evidence" value="ECO:0007669"/>
    <property type="project" value="UniProtKB-SubCell"/>
</dbReference>
<protein>
    <recommendedName>
        <fullName evidence="5 11">3-deoxy-D-manno-octulosonic acid transferase</fullName>
        <shortName evidence="11">Kdo transferase</shortName>
        <ecNumber evidence="4 11">2.4.99.12</ecNumber>
    </recommendedName>
    <alternativeName>
        <fullName evidence="8 11">Lipid IV(A) 3-deoxy-D-manno-octulosonic acid transferase</fullName>
    </alternativeName>
</protein>
<comment type="caution">
    <text evidence="14">The sequence shown here is derived from an EMBL/GenBank/DDBJ whole genome shotgun (WGS) entry which is preliminary data.</text>
</comment>
<evidence type="ECO:0000313" key="15">
    <source>
        <dbReference type="Proteomes" id="UP000281975"/>
    </source>
</evidence>
<keyword evidence="6" id="KW-0997">Cell inner membrane</keyword>
<dbReference type="InterPro" id="IPR007507">
    <property type="entry name" value="Glycos_transf_N"/>
</dbReference>
<feature type="domain" description="3-deoxy-D-manno-octulosonic-acid transferase N-terminal" evidence="13">
    <location>
        <begin position="31"/>
        <end position="206"/>
    </location>
</feature>
<evidence type="ECO:0000256" key="11">
    <source>
        <dbReference type="RuleBase" id="RU365103"/>
    </source>
</evidence>
<keyword evidence="6" id="KW-0472">Membrane</keyword>
<dbReference type="EMBL" id="RBIN01000001">
    <property type="protein sequence ID" value="RKR07338.1"/>
    <property type="molecule type" value="Genomic_DNA"/>
</dbReference>
<comment type="pathway">
    <text evidence="2 11">Bacterial outer membrane biogenesis; LPS core biosynthesis.</text>
</comment>
<dbReference type="GO" id="GO:0043842">
    <property type="term" value="F:Kdo transferase activity"/>
    <property type="evidence" value="ECO:0007669"/>
    <property type="project" value="UniProtKB-EC"/>
</dbReference>
<evidence type="ECO:0000256" key="5">
    <source>
        <dbReference type="ARBA" id="ARBA00019077"/>
    </source>
</evidence>
<dbReference type="Pfam" id="PF04413">
    <property type="entry name" value="Glycos_transf_N"/>
    <property type="match status" value="1"/>
</dbReference>
<evidence type="ECO:0000256" key="3">
    <source>
        <dbReference type="ARBA" id="ARBA00006380"/>
    </source>
</evidence>
<keyword evidence="11" id="KW-1003">Cell membrane</keyword>
<dbReference type="NCBIfam" id="NF004388">
    <property type="entry name" value="PRK05749.1-4"/>
    <property type="match status" value="1"/>
</dbReference>
<dbReference type="AlphaFoldDB" id="A0A420X0F9"/>
<evidence type="ECO:0000256" key="7">
    <source>
        <dbReference type="ARBA" id="ARBA00022679"/>
    </source>
</evidence>
<dbReference type="SUPFAM" id="SSF53756">
    <property type="entry name" value="UDP-Glycosyltransferase/glycogen phosphorylase"/>
    <property type="match status" value="1"/>
</dbReference>
<dbReference type="PANTHER" id="PTHR42755">
    <property type="entry name" value="3-DEOXY-MANNO-OCTULOSONATE CYTIDYLYLTRANSFERASE"/>
    <property type="match status" value="1"/>
</dbReference>
<gene>
    <name evidence="14" type="ORF">C7446_0149</name>
</gene>
<dbReference type="Pfam" id="PF00534">
    <property type="entry name" value="Glycos_transf_1"/>
    <property type="match status" value="1"/>
</dbReference>
<evidence type="ECO:0000256" key="10">
    <source>
        <dbReference type="PIRSR" id="PIRSR639901-1"/>
    </source>
</evidence>
<dbReference type="EC" id="2.4.99.12" evidence="4 11"/>
<evidence type="ECO:0000256" key="2">
    <source>
        <dbReference type="ARBA" id="ARBA00004713"/>
    </source>
</evidence>
<name>A0A420X0F9_9GAMM</name>
<sequence length="436" mass="48401">MGRRLYSTTLYALMPLIWRRVWREALPERSRRERLGHIPAYDGERVLWVHAASVGEVTTARSLIRSLIDDYPEHRVVVTTMTATGARQLQALFADLVTHHFLPLDFPGAVRRFIARLQPELGLIVDTELWPNLIHAASDAGAPLAVVNGRITPKAFRRYRRFDALMREPLRRLAWVGAKSGEDAKRFRTLGVEARNLTVTGALKFDLEVEETVRGAAEALRTSWGERPVWIAASTHEGEEQAVLEAHRRVLHQHPEALLILVPRHPQRFDTVHELCLSSNMTTVRRSHHESVGPQTRVYLADTMGELMLLYGCADAAFVGGSWLPDVGGHNLLEPAALGVPVLSGGCLESLREIAEALTVDHARLEVADGSALARALLALFDDPSARERLGAAAHSIVETHRGALALTRRHVARLVEARRLAHLAAEEEVDASSRT</sequence>
<evidence type="ECO:0000256" key="8">
    <source>
        <dbReference type="ARBA" id="ARBA00031445"/>
    </source>
</evidence>
<dbReference type="PANTHER" id="PTHR42755:SF1">
    <property type="entry name" value="3-DEOXY-D-MANNO-OCTULOSONIC ACID TRANSFERASE, MITOCHONDRIAL-RELATED"/>
    <property type="match status" value="1"/>
</dbReference>
<comment type="catalytic activity">
    <reaction evidence="9 11">
        <text>lipid IVA (E. coli) + CMP-3-deoxy-beta-D-manno-octulosonate = alpha-Kdo-(2-&gt;6)-lipid IVA (E. coli) + CMP + H(+)</text>
        <dbReference type="Rhea" id="RHEA:28066"/>
        <dbReference type="ChEBI" id="CHEBI:15378"/>
        <dbReference type="ChEBI" id="CHEBI:58603"/>
        <dbReference type="ChEBI" id="CHEBI:60364"/>
        <dbReference type="ChEBI" id="CHEBI:60377"/>
        <dbReference type="ChEBI" id="CHEBI:85987"/>
        <dbReference type="EC" id="2.4.99.12"/>
    </reaction>
</comment>
<dbReference type="Proteomes" id="UP000281975">
    <property type="component" value="Unassembled WGS sequence"/>
</dbReference>